<accession>K5VTA7</accession>
<dbReference type="Proteomes" id="UP000008370">
    <property type="component" value="Unassembled WGS sequence"/>
</dbReference>
<protein>
    <submittedName>
        <fullName evidence="2">Uncharacterized protein</fullName>
    </submittedName>
</protein>
<dbReference type="AlphaFoldDB" id="K5VTA7"/>
<name>K5VTA7_PHACS</name>
<dbReference type="GeneID" id="18919102"/>
<dbReference type="InParanoid" id="K5VTA7"/>
<dbReference type="KEGG" id="pco:PHACADRAFT_265469"/>
<proteinExistence type="predicted"/>
<organism evidence="2 3">
    <name type="scientific">Phanerochaete carnosa (strain HHB-10118-sp)</name>
    <name type="common">White-rot fungus</name>
    <name type="synonym">Peniophora carnosa</name>
    <dbReference type="NCBI Taxonomy" id="650164"/>
    <lineage>
        <taxon>Eukaryota</taxon>
        <taxon>Fungi</taxon>
        <taxon>Dikarya</taxon>
        <taxon>Basidiomycota</taxon>
        <taxon>Agaricomycotina</taxon>
        <taxon>Agaricomycetes</taxon>
        <taxon>Polyporales</taxon>
        <taxon>Phanerochaetaceae</taxon>
        <taxon>Phanerochaete</taxon>
    </lineage>
</organism>
<keyword evidence="3" id="KW-1185">Reference proteome</keyword>
<feature type="compositionally biased region" description="Polar residues" evidence="1">
    <location>
        <begin position="1"/>
        <end position="12"/>
    </location>
</feature>
<dbReference type="HOGENOM" id="CLU_2251005_0_0_1"/>
<feature type="region of interest" description="Disordered" evidence="1">
    <location>
        <begin position="1"/>
        <end position="55"/>
    </location>
</feature>
<dbReference type="RefSeq" id="XP_007401836.1">
    <property type="nucleotide sequence ID" value="XM_007401774.1"/>
</dbReference>
<evidence type="ECO:0000313" key="2">
    <source>
        <dbReference type="EMBL" id="EKM49784.1"/>
    </source>
</evidence>
<evidence type="ECO:0000256" key="1">
    <source>
        <dbReference type="SAM" id="MobiDB-lite"/>
    </source>
</evidence>
<sequence length="104" mass="11346">MSDPYYSQQYPNGSFPPPFQSPQTYYSQPGTSYYQPTTPPNDQYGTSGYYTNDRGQGDVATAVVHNAVRPTGPVPQQPASYPHQAGTYPQPVEEASCLSGCVIF</sequence>
<feature type="region of interest" description="Disordered" evidence="1">
    <location>
        <begin position="69"/>
        <end position="89"/>
    </location>
</feature>
<feature type="compositionally biased region" description="Polar residues" evidence="1">
    <location>
        <begin position="21"/>
        <end position="54"/>
    </location>
</feature>
<gene>
    <name evidence="2" type="ORF">PHACADRAFT_265469</name>
</gene>
<reference evidence="2 3" key="1">
    <citation type="journal article" date="2012" name="BMC Genomics">
        <title>Comparative genomics of the white-rot fungi, Phanerochaete carnosa and P. chrysosporium, to elucidate the genetic basis of the distinct wood types they colonize.</title>
        <authorList>
            <person name="Suzuki H."/>
            <person name="MacDonald J."/>
            <person name="Syed K."/>
            <person name="Salamov A."/>
            <person name="Hori C."/>
            <person name="Aerts A."/>
            <person name="Henrissat B."/>
            <person name="Wiebenga A."/>
            <person name="vanKuyk P.A."/>
            <person name="Barry K."/>
            <person name="Lindquist E."/>
            <person name="LaButti K."/>
            <person name="Lapidus A."/>
            <person name="Lucas S."/>
            <person name="Coutinho P."/>
            <person name="Gong Y."/>
            <person name="Samejima M."/>
            <person name="Mahadevan R."/>
            <person name="Abou-Zaid M."/>
            <person name="de Vries R.P."/>
            <person name="Igarashi K."/>
            <person name="Yadav J.S."/>
            <person name="Grigoriev I.V."/>
            <person name="Master E.R."/>
        </authorList>
    </citation>
    <scope>NUCLEOTIDE SEQUENCE [LARGE SCALE GENOMIC DNA]</scope>
    <source>
        <strain evidence="2 3">HHB-10118-sp</strain>
    </source>
</reference>
<dbReference type="EMBL" id="JH930480">
    <property type="protein sequence ID" value="EKM49784.1"/>
    <property type="molecule type" value="Genomic_DNA"/>
</dbReference>
<evidence type="ECO:0000313" key="3">
    <source>
        <dbReference type="Proteomes" id="UP000008370"/>
    </source>
</evidence>